<dbReference type="InParanoid" id="A0A152AA75"/>
<name>A0A152AA75_TIELA</name>
<protein>
    <submittedName>
        <fullName evidence="1">Uncharacterized protein</fullName>
    </submittedName>
</protein>
<proteinExistence type="predicted"/>
<accession>A0A152AA75</accession>
<sequence length="1025" mass="121106">MEIDFYIEEPEEYKPTTAESIRKDYFDYFSKKSLGKTINLKETEHHNVISKSYLIEWLEGEHKLPEKLRGEFYRFKLEPYSNMEYYKLANSSNKAISELMYRVILQKPNHEFDLDCTFIAQGLKNPYQPISSYSLSAMKDIRSSIKNLPDLHIVIDALIEILLNSKPDSIEKISENLISLIKLYIDYNNYHSLKLKHSPDMDMMWKQCAELLTKSSYTVPVYVFNYYQISVPISLSTLMDTLPTLLSVKDLSYISPSYVNYIFQNQSKINMETIHSAMMNLLGNTLNDQSIKLLYLILNSVDFNLVFKPFIIDILKQIHNYFSVYQDELKENFIKVIESNFRNIIECVGISKPLVEYLWSDPEFYISRWDCNLFATESDYNQWFDTLYQLFHKFKRYSSLNSLLMYSNFISVKELSSDIKLIITYDDNPCLPYLWYKKTKNLNMDEPTKNYLHTLITDYKSKSIQTFPFYVQYFIKSLNKDLFYSEVGAFLQKLLSTDSPDAIFTLMKLLLKLKKAGLLVVINLKIQLVIKKLLGRYLYSSQEDKDQLLEYVYRYFVSYFPLNAEQFVIGYIRNFNLSEAKMDILYRLLCKLVSFTSSSVSFLNLAKRCFMWFKPYQIIDKLRLFSTLVPERIMKCTLKEMEDGFSIPTYPIWFYNPSPMSIQLPILVIKYIVSFLLNDNNTNYMWKLNSLAKVSKSVFRMVSYYCQSTFRSMYLQKNNVPKKVTLGSPYCLFSEPAMELNWFHIDTMYNHKDIERVLQRTQTLVFPDSYSFSFIDVESTDNIIKNLTSLKKVKILIHTKKHPQFHKFLVDLVRRSPVKLDIDLWANYNFWIFLIQDLLPHKDKINSIYLRHAHNMIYLNFYIEGLQVLSTIRNTQISFHIKSYIHHQSHSNIINDDRLQFFSNVNSIRGVKILAPLTVYTGLISLSIAKFSKISNLHGFLRSTKTLEILAFEDFIFEEMSNHKEIVDSISENQTLKSLTFNFKKIPKNLDIDKIYFNRNLFRGYINQIQTCHPKLKIKWNSALL</sequence>
<gene>
    <name evidence="1" type="ORF">DLAC_00525</name>
</gene>
<dbReference type="AlphaFoldDB" id="A0A152AA75"/>
<evidence type="ECO:0000313" key="2">
    <source>
        <dbReference type="Proteomes" id="UP000076078"/>
    </source>
</evidence>
<dbReference type="Proteomes" id="UP000076078">
    <property type="component" value="Unassembled WGS sequence"/>
</dbReference>
<dbReference type="EMBL" id="LODT01000001">
    <property type="protein sequence ID" value="KYR03035.1"/>
    <property type="molecule type" value="Genomic_DNA"/>
</dbReference>
<reference evidence="1 2" key="1">
    <citation type="submission" date="2015-12" db="EMBL/GenBank/DDBJ databases">
        <title>Dictyostelia acquired genes for synthesis and detection of signals that induce cell-type specialization by lateral gene transfer from prokaryotes.</title>
        <authorList>
            <person name="Gloeckner G."/>
            <person name="Schaap P."/>
        </authorList>
    </citation>
    <scope>NUCLEOTIDE SEQUENCE [LARGE SCALE GENOMIC DNA]</scope>
    <source>
        <strain evidence="1 2">TK</strain>
    </source>
</reference>
<evidence type="ECO:0000313" key="1">
    <source>
        <dbReference type="EMBL" id="KYR03035.1"/>
    </source>
</evidence>
<keyword evidence="2" id="KW-1185">Reference proteome</keyword>
<organism evidence="1 2">
    <name type="scientific">Tieghemostelium lacteum</name>
    <name type="common">Slime mold</name>
    <name type="synonym">Dictyostelium lacteum</name>
    <dbReference type="NCBI Taxonomy" id="361077"/>
    <lineage>
        <taxon>Eukaryota</taxon>
        <taxon>Amoebozoa</taxon>
        <taxon>Evosea</taxon>
        <taxon>Eumycetozoa</taxon>
        <taxon>Dictyostelia</taxon>
        <taxon>Dictyosteliales</taxon>
        <taxon>Raperosteliaceae</taxon>
        <taxon>Tieghemostelium</taxon>
    </lineage>
</organism>
<comment type="caution">
    <text evidence="1">The sequence shown here is derived from an EMBL/GenBank/DDBJ whole genome shotgun (WGS) entry which is preliminary data.</text>
</comment>